<dbReference type="GO" id="GO:0031966">
    <property type="term" value="C:mitochondrial membrane"/>
    <property type="evidence" value="ECO:0007669"/>
    <property type="project" value="UniProtKB-SubCell"/>
</dbReference>
<comment type="catalytic activity">
    <reaction evidence="1">
        <text>Hydrolyzes glycerol monoesters of long-chain fatty acids.</text>
        <dbReference type="EC" id="3.1.1.23"/>
    </reaction>
</comment>
<sequence>GMERKFIDVNGVRLCYGEKGQASGSRPTILLIHGFSADHYMWAPVAQRIPGDYHVIAVDQPGHGGSDDPHETESICYYGQVKKLYEFIQHKKLDMEKKLHIVGLSMGGTIGGLFAAEYPHLIHKVTICCPSMQTPSASIFVQKLKDSVDEKGEDEGILACGLLPQTPSELQNMLNLSHYYPQTLPQQILQGAADMRKKRNVFFLKLFRSIAEKSSTLVDNIHRIQSPVQIIWGKDDSIIDVSGLEVLKEKLTDCKSVEVIDSCGHVITIDQPTVFTKHLLEFHHI</sequence>
<comment type="function">
    <text evidence="7">Lipase that preferentially hydrolysis medium-chain saturated monoacylglycerols including 2-arachidonoylglycerol. Through 2-arachidonoylglycerol degradation may regulate endocannabinoid signaling pathways. Also has a lysophosphatidyl lipase activity with a preference for lysophosphatidylglycerol among other lysophospholipids. Also able to degrade bis(monoacylglycero)phosphate (BMP) and constitutes the major enzyme for BMP catabolism. BMP, also known as lysobisphosphatidic acid, is enriched in late endosomes and lysosomes and plays a key role in the formation of intraluminal vesicles and in lipid sorting.</text>
</comment>
<dbReference type="GO" id="GO:0005765">
    <property type="term" value="C:lysosomal membrane"/>
    <property type="evidence" value="ECO:0007669"/>
    <property type="project" value="UniProtKB-SubCell"/>
</dbReference>
<evidence type="ECO:0000313" key="10">
    <source>
        <dbReference type="Proteomes" id="UP000030746"/>
    </source>
</evidence>
<dbReference type="GO" id="GO:0047372">
    <property type="term" value="F:monoacylglycerol lipase activity"/>
    <property type="evidence" value="ECO:0007669"/>
    <property type="project" value="UniProtKB-EC"/>
</dbReference>
<feature type="domain" description="AB hydrolase-1" evidence="8">
    <location>
        <begin position="27"/>
        <end position="271"/>
    </location>
</feature>
<evidence type="ECO:0000256" key="7">
    <source>
        <dbReference type="ARBA" id="ARBA00049568"/>
    </source>
</evidence>
<comment type="catalytic activity">
    <reaction evidence="6">
        <text>1-dodecanoylglycerol + H2O = dodecanoate + glycerol + H(+)</text>
        <dbReference type="Rhea" id="RHEA:44316"/>
        <dbReference type="ChEBI" id="CHEBI:15377"/>
        <dbReference type="ChEBI" id="CHEBI:15378"/>
        <dbReference type="ChEBI" id="CHEBI:17754"/>
        <dbReference type="ChEBI" id="CHEBI:18262"/>
        <dbReference type="ChEBI" id="CHEBI:75539"/>
    </reaction>
</comment>
<dbReference type="PRINTS" id="PR00111">
    <property type="entry name" value="ABHYDROLASE"/>
</dbReference>
<dbReference type="AlphaFoldDB" id="V4AM31"/>
<dbReference type="Gene3D" id="3.40.50.1820">
    <property type="entry name" value="alpha/beta hydrolase"/>
    <property type="match status" value="1"/>
</dbReference>
<dbReference type="KEGG" id="lgi:LOTGIDRAFT_116587"/>
<evidence type="ECO:0000256" key="3">
    <source>
        <dbReference type="ARBA" id="ARBA00037797"/>
    </source>
</evidence>
<gene>
    <name evidence="9" type="ORF">LOTGIDRAFT_116587</name>
</gene>
<dbReference type="CTD" id="20231367"/>
<dbReference type="Proteomes" id="UP000030746">
    <property type="component" value="Unassembled WGS sequence"/>
</dbReference>
<evidence type="ECO:0000256" key="6">
    <source>
        <dbReference type="ARBA" id="ARBA00047662"/>
    </source>
</evidence>
<reference evidence="9 10" key="1">
    <citation type="journal article" date="2013" name="Nature">
        <title>Insights into bilaterian evolution from three spiralian genomes.</title>
        <authorList>
            <person name="Simakov O."/>
            <person name="Marletaz F."/>
            <person name="Cho S.J."/>
            <person name="Edsinger-Gonzales E."/>
            <person name="Havlak P."/>
            <person name="Hellsten U."/>
            <person name="Kuo D.H."/>
            <person name="Larsson T."/>
            <person name="Lv J."/>
            <person name="Arendt D."/>
            <person name="Savage R."/>
            <person name="Osoegawa K."/>
            <person name="de Jong P."/>
            <person name="Grimwood J."/>
            <person name="Chapman J.A."/>
            <person name="Shapiro H."/>
            <person name="Aerts A."/>
            <person name="Otillar R.P."/>
            <person name="Terry A.Y."/>
            <person name="Boore J.L."/>
            <person name="Grigoriev I.V."/>
            <person name="Lindberg D.R."/>
            <person name="Seaver E.C."/>
            <person name="Weisblat D.A."/>
            <person name="Putnam N.H."/>
            <person name="Rokhsar D.S."/>
        </authorList>
    </citation>
    <scope>NUCLEOTIDE SEQUENCE [LARGE SCALE GENOMIC DNA]</scope>
</reference>
<dbReference type="Pfam" id="PF00561">
    <property type="entry name" value="Abhydrolase_1"/>
    <property type="match status" value="1"/>
</dbReference>
<dbReference type="EC" id="3.1.1.23" evidence="2"/>
<dbReference type="EMBL" id="KB201611">
    <property type="protein sequence ID" value="ESO95820.1"/>
    <property type="molecule type" value="Genomic_DNA"/>
</dbReference>
<dbReference type="InterPro" id="IPR000073">
    <property type="entry name" value="AB_hydrolase_1"/>
</dbReference>
<dbReference type="InterPro" id="IPR050266">
    <property type="entry name" value="AB_hydrolase_sf"/>
</dbReference>
<protein>
    <recommendedName>
        <fullName evidence="2">acylglycerol lipase</fullName>
        <ecNumber evidence="2">3.1.1.23</ecNumber>
    </recommendedName>
</protein>
<evidence type="ECO:0000256" key="5">
    <source>
        <dbReference type="ARBA" id="ARBA00046308"/>
    </source>
</evidence>
<dbReference type="SUPFAM" id="SSF53474">
    <property type="entry name" value="alpha/beta-Hydrolases"/>
    <property type="match status" value="1"/>
</dbReference>
<dbReference type="PANTHER" id="PTHR43798">
    <property type="entry name" value="MONOACYLGLYCEROL LIPASE"/>
    <property type="match status" value="1"/>
</dbReference>
<dbReference type="GO" id="GO:0046464">
    <property type="term" value="P:acylglycerol catabolic process"/>
    <property type="evidence" value="ECO:0007669"/>
    <property type="project" value="TreeGrafter"/>
</dbReference>
<dbReference type="GeneID" id="20231367"/>
<feature type="non-terminal residue" evidence="9">
    <location>
        <position position="1"/>
    </location>
</feature>
<accession>V4AM31</accession>
<dbReference type="RefSeq" id="XP_009053662.1">
    <property type="nucleotide sequence ID" value="XM_009055414.1"/>
</dbReference>
<evidence type="ECO:0000313" key="9">
    <source>
        <dbReference type="EMBL" id="ESO95820.1"/>
    </source>
</evidence>
<evidence type="ECO:0000256" key="2">
    <source>
        <dbReference type="ARBA" id="ARBA00013254"/>
    </source>
</evidence>
<organism evidence="9 10">
    <name type="scientific">Lottia gigantea</name>
    <name type="common">Giant owl limpet</name>
    <dbReference type="NCBI Taxonomy" id="225164"/>
    <lineage>
        <taxon>Eukaryota</taxon>
        <taxon>Metazoa</taxon>
        <taxon>Spiralia</taxon>
        <taxon>Lophotrochozoa</taxon>
        <taxon>Mollusca</taxon>
        <taxon>Gastropoda</taxon>
        <taxon>Patellogastropoda</taxon>
        <taxon>Lottioidea</taxon>
        <taxon>Lottiidae</taxon>
        <taxon>Lottia</taxon>
    </lineage>
</organism>
<evidence type="ECO:0000256" key="1">
    <source>
        <dbReference type="ARBA" id="ARBA00001613"/>
    </source>
</evidence>
<dbReference type="HOGENOM" id="CLU_020336_13_9_1"/>
<evidence type="ECO:0000259" key="8">
    <source>
        <dbReference type="Pfam" id="PF00561"/>
    </source>
</evidence>
<dbReference type="InterPro" id="IPR029058">
    <property type="entry name" value="AB_hydrolase_fold"/>
</dbReference>
<dbReference type="OMA" id="ARATWQW"/>
<dbReference type="GO" id="GO:0031902">
    <property type="term" value="C:late endosome membrane"/>
    <property type="evidence" value="ECO:0007669"/>
    <property type="project" value="UniProtKB-SubCell"/>
</dbReference>
<dbReference type="STRING" id="225164.V4AM31"/>
<proteinExistence type="predicted"/>
<dbReference type="OrthoDB" id="6431331at2759"/>
<evidence type="ECO:0000256" key="4">
    <source>
        <dbReference type="ARBA" id="ARBA00037874"/>
    </source>
</evidence>
<dbReference type="PANTHER" id="PTHR43798:SF5">
    <property type="entry name" value="MONOACYLGLYCEROL LIPASE ABHD6"/>
    <property type="match status" value="1"/>
</dbReference>
<name>V4AM31_LOTGI</name>
<keyword evidence="10" id="KW-1185">Reference proteome</keyword>
<comment type="subcellular location">
    <subcellularLocation>
        <location evidence="3">Late endosome membrane</location>
        <topology evidence="3">Single-pass type II membrane protein</topology>
    </subcellularLocation>
    <subcellularLocation>
        <location evidence="4">Lysosome membrane</location>
        <topology evidence="4">Single-pass type II membrane protein</topology>
    </subcellularLocation>
    <subcellularLocation>
        <location evidence="5">Mitochondrion membrane</location>
        <topology evidence="5">Single-pass type II membrane protein</topology>
    </subcellularLocation>
</comment>